<proteinExistence type="inferred from homology"/>
<dbReference type="Pfam" id="PF21530">
    <property type="entry name" value="Pif1_2B_dom"/>
    <property type="match status" value="1"/>
</dbReference>
<dbReference type="GO" id="GO:0016787">
    <property type="term" value="F:hydrolase activity"/>
    <property type="evidence" value="ECO:0007669"/>
    <property type="project" value="UniProtKB-KW"/>
</dbReference>
<dbReference type="InterPro" id="IPR027417">
    <property type="entry name" value="P-loop_NTPase"/>
</dbReference>
<feature type="domain" description="DNA helicase Pif1-like 2B" evidence="4">
    <location>
        <begin position="1105"/>
        <end position="1151"/>
    </location>
</feature>
<evidence type="ECO:0000313" key="6">
    <source>
        <dbReference type="EnsemblPlants" id="KRH15848"/>
    </source>
</evidence>
<dbReference type="EnsemblPlants" id="KRH15848">
    <property type="protein sequence ID" value="KRH15848"/>
    <property type="gene ID" value="GLYMA_14G115400"/>
</dbReference>
<dbReference type="Pfam" id="PF14214">
    <property type="entry name" value="Helitron_like_N"/>
    <property type="match status" value="1"/>
</dbReference>
<dbReference type="Gene3D" id="3.40.50.300">
    <property type="entry name" value="P-loop containing nucleotide triphosphate hydrolases"/>
    <property type="match status" value="1"/>
</dbReference>
<reference evidence="6" key="2">
    <citation type="submission" date="2018-02" db="UniProtKB">
        <authorList>
            <consortium name="EnsemblPlants"/>
        </authorList>
    </citation>
    <scope>IDENTIFICATION</scope>
    <source>
        <strain evidence="6">Williams 82</strain>
    </source>
</reference>
<dbReference type="Proteomes" id="UP000008827">
    <property type="component" value="Chromosome 14"/>
</dbReference>
<feature type="domain" description="Helitron helicase-like" evidence="3">
    <location>
        <begin position="327"/>
        <end position="393"/>
    </location>
</feature>
<feature type="domain" description="DNA helicase Pif1-like DEAD-box helicase" evidence="2">
    <location>
        <begin position="792"/>
        <end position="1010"/>
    </location>
</feature>
<dbReference type="GO" id="GO:0005524">
    <property type="term" value="F:ATP binding"/>
    <property type="evidence" value="ECO:0007669"/>
    <property type="project" value="UniProtKB-KW"/>
</dbReference>
<dbReference type="SUPFAM" id="SSF52540">
    <property type="entry name" value="P-loop containing nucleoside triphosphate hydrolases"/>
    <property type="match status" value="2"/>
</dbReference>
<dbReference type="OMA" id="WENHEDS"/>
<dbReference type="CDD" id="cd18809">
    <property type="entry name" value="SF1_C_RecD"/>
    <property type="match status" value="1"/>
</dbReference>
<dbReference type="PaxDb" id="3847-GLYMA14G14191.1"/>
<evidence type="ECO:0000256" key="1">
    <source>
        <dbReference type="RuleBase" id="RU363044"/>
    </source>
</evidence>
<dbReference type="InterPro" id="IPR010285">
    <property type="entry name" value="DNA_helicase_pif1-like_DEAD"/>
</dbReference>
<evidence type="ECO:0000259" key="4">
    <source>
        <dbReference type="Pfam" id="PF21530"/>
    </source>
</evidence>
<keyword evidence="1" id="KW-0347">Helicase</keyword>
<comment type="catalytic activity">
    <reaction evidence="1">
        <text>ATP + H2O = ADP + phosphate + H(+)</text>
        <dbReference type="Rhea" id="RHEA:13065"/>
        <dbReference type="ChEBI" id="CHEBI:15377"/>
        <dbReference type="ChEBI" id="CHEBI:15378"/>
        <dbReference type="ChEBI" id="CHEBI:30616"/>
        <dbReference type="ChEBI" id="CHEBI:43474"/>
        <dbReference type="ChEBI" id="CHEBI:456216"/>
        <dbReference type="EC" id="5.6.2.3"/>
    </reaction>
</comment>
<dbReference type="AlphaFoldDB" id="A0A0R0GKR9"/>
<dbReference type="PANTHER" id="PTHR10492:SF78">
    <property type="entry name" value="ATP-DEPENDENT DNA HELICASE"/>
    <property type="match status" value="1"/>
</dbReference>
<dbReference type="GO" id="GO:0043139">
    <property type="term" value="F:5'-3' DNA helicase activity"/>
    <property type="evidence" value="ECO:0007669"/>
    <property type="project" value="UniProtKB-EC"/>
</dbReference>
<name>A0A0R0GKR9_SOYBN</name>
<comment type="cofactor">
    <cofactor evidence="1">
        <name>Mg(2+)</name>
        <dbReference type="ChEBI" id="CHEBI:18420"/>
    </cofactor>
</comment>
<evidence type="ECO:0000313" key="5">
    <source>
        <dbReference type="EMBL" id="KRH15848.1"/>
    </source>
</evidence>
<keyword evidence="1" id="KW-0547">Nucleotide-binding</keyword>
<dbReference type="Pfam" id="PF05970">
    <property type="entry name" value="PIF1"/>
    <property type="match status" value="1"/>
</dbReference>
<dbReference type="EC" id="5.6.2.3" evidence="1"/>
<keyword evidence="1" id="KW-0233">DNA recombination</keyword>
<sequence length="1268" mass="145292">MSTQSSTASNVVSAGYMDIGDPIWQCKQCKAKMWYDERINKDKQTKNPKFSLCCGDGKIQLAILHDAPQPLRQLLFDSRDSQAKKFQQNIRLYNLMFAFTSPGVKVDTSYNTRKGPPTLRIHDIIIGIKNMIDTHNPYAQKFRMARDKLDSSIVCDLKLKLISDRQTDGRLYNLSNASEVAALIVGDEHTTNNRDIIIEKQTGMLQRINELHPAYLPLQYPLLYPHGEDGYRPNILHKDHPHSHAAKRNKVTMREYFCYMMQSRDNEAQTILHSRRLFHQWVVDGYCMIESQKLNYYINLNDCNNHPLTQGNEKGKRIILPSSFVAWPEIQRQVAKSNLTAHDCPDVVSRVFKMKLNQLMHDLKSGHVLGPILAFVYTIEWQKRGLPHAHILIFLHPSNKYQNPEDIDNIISAEIPNKDTHPELYQIVSNHMMHGPCGLANRRAPCMANGKCFRFFPKKFQPTTIVDQDGFPVYRRRDTRRTVQKQGVQLDNRFVVPYSPHLLLKYRTHLNVHDEIKHYLDCRYVSAPEACWKIFAFPMHGRALAVERLYFHLENQQPVYWKDSQEIGTVLAKSTIKELMFTAWMDSNKIYHHGRDLTYAEYVSKFVYDARKRCWKPRKQGNTIGRLIWVPLSSGELFYMRMMLSSAKGSQCYEDIRTVENVVYHTFREACFAKGFLGNDQEFFGALRESNTWGTPHYLRKLFVKLLFMNTMDRPEYVRQGIQLTDKEKMHLCLMEIENLLQANRKSLRDFPSMPYPLGYAANPHQNNLIYNELAYDRDILAAEFDKCYQSLTDEQASIFNKIMHVVATQSGGVYFLYGYGGTGKTLVWKTLSSAIRSTGGIVLTIASSGIASILLSDGRTTHSKFVILVPATQNSTCNIHQGSDLAELLHITKLIIWDEAPMCHRYSIEALDKILQDIMHNGNPFGGKVIVFGGDFRQILPVVPRGNRSDIVYATLNSSYIWNHCQILKLTKNMRLQSNPTDHSNLDELKQFSEWLLDIGDGKLAEPNDGYGEINIPDEFLIKEFQYLIQEIVEATYPDLLHNYNNGDFLQKRVVLASTKDVVDKINDYVLSLIPGEEKEYCSADSVDKSDELLSPAFGVLTAEFLNSLKTSGIPNHKLRIKVGTPIILLRNLDQAYGLCNRTRLIVTRLGSSVVEAEIITGPNIGHRTYIPRMNLSPSDSPWPFKLIRRQFPFMVSFAMTINKSQGQSLAQVGLYLPTPVFSHGELYVALSRVQSKKGFHILIHDNQGTPKNTTINVVYKEVFANL</sequence>
<dbReference type="GO" id="GO:0006310">
    <property type="term" value="P:DNA recombination"/>
    <property type="evidence" value="ECO:0007669"/>
    <property type="project" value="UniProtKB-KW"/>
</dbReference>
<protein>
    <recommendedName>
        <fullName evidence="1">ATP-dependent DNA helicase</fullName>
        <ecNumber evidence="1">5.6.2.3</ecNumber>
    </recommendedName>
</protein>
<dbReference type="PANTHER" id="PTHR10492">
    <property type="match status" value="1"/>
</dbReference>
<organism evidence="5">
    <name type="scientific">Glycine max</name>
    <name type="common">Soybean</name>
    <name type="synonym">Glycine hispida</name>
    <dbReference type="NCBI Taxonomy" id="3847"/>
    <lineage>
        <taxon>Eukaryota</taxon>
        <taxon>Viridiplantae</taxon>
        <taxon>Streptophyta</taxon>
        <taxon>Embryophyta</taxon>
        <taxon>Tracheophyta</taxon>
        <taxon>Spermatophyta</taxon>
        <taxon>Magnoliopsida</taxon>
        <taxon>eudicotyledons</taxon>
        <taxon>Gunneridae</taxon>
        <taxon>Pentapetalae</taxon>
        <taxon>rosids</taxon>
        <taxon>fabids</taxon>
        <taxon>Fabales</taxon>
        <taxon>Fabaceae</taxon>
        <taxon>Papilionoideae</taxon>
        <taxon>50 kb inversion clade</taxon>
        <taxon>NPAAA clade</taxon>
        <taxon>indigoferoid/millettioid clade</taxon>
        <taxon>Phaseoleae</taxon>
        <taxon>Glycine</taxon>
        <taxon>Glycine subgen. Soja</taxon>
    </lineage>
</organism>
<gene>
    <name evidence="5" type="ORF">GLYMA_14G115400</name>
</gene>
<keyword evidence="1" id="KW-0067">ATP-binding</keyword>
<evidence type="ECO:0000259" key="2">
    <source>
        <dbReference type="Pfam" id="PF05970"/>
    </source>
</evidence>
<dbReference type="InterPro" id="IPR025476">
    <property type="entry name" value="Helitron_helicase-like"/>
</dbReference>
<comment type="similarity">
    <text evidence="1">Belongs to the helicase family.</text>
</comment>
<evidence type="ECO:0000313" key="7">
    <source>
        <dbReference type="Proteomes" id="UP000008827"/>
    </source>
</evidence>
<evidence type="ECO:0000259" key="3">
    <source>
        <dbReference type="Pfam" id="PF14214"/>
    </source>
</evidence>
<reference evidence="5" key="3">
    <citation type="submission" date="2018-07" db="EMBL/GenBank/DDBJ databases">
        <title>WGS assembly of Glycine max.</title>
        <authorList>
            <person name="Schmutz J."/>
            <person name="Cannon S."/>
            <person name="Schlueter J."/>
            <person name="Ma J."/>
            <person name="Mitros T."/>
            <person name="Nelson W."/>
            <person name="Hyten D."/>
            <person name="Song Q."/>
            <person name="Thelen J."/>
            <person name="Cheng J."/>
            <person name="Xu D."/>
            <person name="Hellsten U."/>
            <person name="May G."/>
            <person name="Yu Y."/>
            <person name="Sakurai T."/>
            <person name="Umezawa T."/>
            <person name="Bhattacharyya M."/>
            <person name="Sandhu D."/>
            <person name="Valliyodan B."/>
            <person name="Lindquist E."/>
            <person name="Peto M."/>
            <person name="Grant D."/>
            <person name="Shu S."/>
            <person name="Goodstein D."/>
            <person name="Barry K."/>
            <person name="Futrell-Griggs M."/>
            <person name="Abernathy B."/>
            <person name="Du J."/>
            <person name="Tian Z."/>
            <person name="Zhu L."/>
            <person name="Gill N."/>
            <person name="Joshi T."/>
            <person name="Libault M."/>
            <person name="Sethuraman A."/>
            <person name="Zhang X."/>
            <person name="Shinozaki K."/>
            <person name="Nguyen H."/>
            <person name="Wing R."/>
            <person name="Cregan P."/>
            <person name="Specht J."/>
            <person name="Grimwood J."/>
            <person name="Rokhsar D."/>
            <person name="Stacey G."/>
            <person name="Shoemaker R."/>
            <person name="Jackson S."/>
        </authorList>
    </citation>
    <scope>NUCLEOTIDE SEQUENCE</scope>
    <source>
        <tissue evidence="5">Callus</tissue>
    </source>
</reference>
<dbReference type="EMBL" id="CM000847">
    <property type="protein sequence ID" value="KRH15848.1"/>
    <property type="molecule type" value="Genomic_DNA"/>
</dbReference>
<accession>A0A0R0GKR9</accession>
<dbReference type="GO" id="GO:0006281">
    <property type="term" value="P:DNA repair"/>
    <property type="evidence" value="ECO:0007669"/>
    <property type="project" value="UniProtKB-KW"/>
</dbReference>
<reference evidence="5 6" key="1">
    <citation type="journal article" date="2010" name="Nature">
        <title>Genome sequence of the palaeopolyploid soybean.</title>
        <authorList>
            <person name="Schmutz J."/>
            <person name="Cannon S.B."/>
            <person name="Schlueter J."/>
            <person name="Ma J."/>
            <person name="Mitros T."/>
            <person name="Nelson W."/>
            <person name="Hyten D.L."/>
            <person name="Song Q."/>
            <person name="Thelen J.J."/>
            <person name="Cheng J."/>
            <person name="Xu D."/>
            <person name="Hellsten U."/>
            <person name="May G.D."/>
            <person name="Yu Y."/>
            <person name="Sakurai T."/>
            <person name="Umezawa T."/>
            <person name="Bhattacharyya M.K."/>
            <person name="Sandhu D."/>
            <person name="Valliyodan B."/>
            <person name="Lindquist E."/>
            <person name="Peto M."/>
            <person name="Grant D."/>
            <person name="Shu S."/>
            <person name="Goodstein D."/>
            <person name="Barry K."/>
            <person name="Futrell-Griggs M."/>
            <person name="Abernathy B."/>
            <person name="Du J."/>
            <person name="Tian Z."/>
            <person name="Zhu L."/>
            <person name="Gill N."/>
            <person name="Joshi T."/>
            <person name="Libault M."/>
            <person name="Sethuraman A."/>
            <person name="Zhang X.-C."/>
            <person name="Shinozaki K."/>
            <person name="Nguyen H.T."/>
            <person name="Wing R.A."/>
            <person name="Cregan P."/>
            <person name="Specht J."/>
            <person name="Grimwood J."/>
            <person name="Rokhsar D."/>
            <person name="Stacey G."/>
            <person name="Shoemaker R.C."/>
            <person name="Jackson S.A."/>
        </authorList>
    </citation>
    <scope>NUCLEOTIDE SEQUENCE</scope>
    <source>
        <strain evidence="6">cv. Williams 82</strain>
        <tissue evidence="5">Callus</tissue>
    </source>
</reference>
<dbReference type="Gramene" id="KRH15848">
    <property type="protein sequence ID" value="KRH15848"/>
    <property type="gene ID" value="GLYMA_14G115400"/>
</dbReference>
<dbReference type="InParanoid" id="A0A0R0GKR9"/>
<dbReference type="GO" id="GO:0000723">
    <property type="term" value="P:telomere maintenance"/>
    <property type="evidence" value="ECO:0007669"/>
    <property type="project" value="InterPro"/>
</dbReference>
<keyword evidence="7" id="KW-1185">Reference proteome</keyword>
<keyword evidence="1" id="KW-0227">DNA damage</keyword>
<keyword evidence="1" id="KW-0378">Hydrolase</keyword>
<dbReference type="InterPro" id="IPR049163">
    <property type="entry name" value="Pif1-like_2B_dom"/>
</dbReference>
<keyword evidence="1" id="KW-0234">DNA repair</keyword>